<keyword evidence="11 14" id="KW-1133">Transmembrane helix</keyword>
<feature type="domain" description="DUF1736" evidence="15">
    <location>
        <begin position="270"/>
        <end position="341"/>
    </location>
</feature>
<dbReference type="InterPro" id="IPR011990">
    <property type="entry name" value="TPR-like_helical_dom_sf"/>
</dbReference>
<evidence type="ECO:0000313" key="17">
    <source>
        <dbReference type="Proteomes" id="UP000828390"/>
    </source>
</evidence>
<accession>A0A9D4D7A1</accession>
<evidence type="ECO:0000256" key="10">
    <source>
        <dbReference type="ARBA" id="ARBA00022824"/>
    </source>
</evidence>
<dbReference type="PROSITE" id="PS50293">
    <property type="entry name" value="TPR_REGION"/>
    <property type="match status" value="1"/>
</dbReference>
<dbReference type="PANTHER" id="PTHR44809:SF1">
    <property type="entry name" value="PROTEIN O-MANNOSYL-TRANSFERASE TMTC1"/>
    <property type="match status" value="1"/>
</dbReference>
<dbReference type="Pfam" id="PF13414">
    <property type="entry name" value="TPR_11"/>
    <property type="match status" value="1"/>
</dbReference>
<dbReference type="SUPFAM" id="SSF48452">
    <property type="entry name" value="TPR-like"/>
    <property type="match status" value="2"/>
</dbReference>
<evidence type="ECO:0000256" key="5">
    <source>
        <dbReference type="ARBA" id="ARBA00012839"/>
    </source>
</evidence>
<name>A0A9D4D7A1_DREPO</name>
<feature type="transmembrane region" description="Helical" evidence="14">
    <location>
        <begin position="36"/>
        <end position="53"/>
    </location>
</feature>
<feature type="transmembrane region" description="Helical" evidence="14">
    <location>
        <begin position="171"/>
        <end position="191"/>
    </location>
</feature>
<reference evidence="16" key="2">
    <citation type="submission" date="2020-11" db="EMBL/GenBank/DDBJ databases">
        <authorList>
            <person name="McCartney M.A."/>
            <person name="Auch B."/>
            <person name="Kono T."/>
            <person name="Mallez S."/>
            <person name="Becker A."/>
            <person name="Gohl D.M."/>
            <person name="Silverstein K.A.T."/>
            <person name="Koren S."/>
            <person name="Bechman K.B."/>
            <person name="Herman A."/>
            <person name="Abrahante J.E."/>
            <person name="Garbe J."/>
        </authorList>
    </citation>
    <scope>NUCLEOTIDE SEQUENCE</scope>
    <source>
        <strain evidence="16">Duluth1</strain>
        <tissue evidence="16">Whole animal</tissue>
    </source>
</reference>
<feature type="transmembrane region" description="Helical" evidence="14">
    <location>
        <begin position="119"/>
        <end position="141"/>
    </location>
</feature>
<dbReference type="InterPro" id="IPR019734">
    <property type="entry name" value="TPR_rpt"/>
</dbReference>
<evidence type="ECO:0000313" key="16">
    <source>
        <dbReference type="EMBL" id="KAH3738543.1"/>
    </source>
</evidence>
<comment type="caution">
    <text evidence="16">The sequence shown here is derived from an EMBL/GenBank/DDBJ whole genome shotgun (WGS) entry which is preliminary data.</text>
</comment>
<keyword evidence="6" id="KW-0808">Transferase</keyword>
<evidence type="ECO:0000256" key="8">
    <source>
        <dbReference type="ARBA" id="ARBA00022737"/>
    </source>
</evidence>
<comment type="similarity">
    <text evidence="4">Belongs to the TMTC family.</text>
</comment>
<evidence type="ECO:0000256" key="6">
    <source>
        <dbReference type="ARBA" id="ARBA00022679"/>
    </source>
</evidence>
<comment type="pathway">
    <text evidence="3">Protein modification; protein glycosylation.</text>
</comment>
<dbReference type="SMART" id="SM00028">
    <property type="entry name" value="TPR"/>
    <property type="match status" value="8"/>
</dbReference>
<reference evidence="16" key="1">
    <citation type="journal article" date="2019" name="bioRxiv">
        <title>The Genome of the Zebra Mussel, Dreissena polymorpha: A Resource for Invasive Species Research.</title>
        <authorList>
            <person name="McCartney M.A."/>
            <person name="Auch B."/>
            <person name="Kono T."/>
            <person name="Mallez S."/>
            <person name="Zhang Y."/>
            <person name="Obille A."/>
            <person name="Becker A."/>
            <person name="Abrahante J.E."/>
            <person name="Garbe J."/>
            <person name="Badalamenti J.P."/>
            <person name="Herman A."/>
            <person name="Mangelson H."/>
            <person name="Liachko I."/>
            <person name="Sullivan S."/>
            <person name="Sone E.D."/>
            <person name="Koren S."/>
            <person name="Silverstein K.A.T."/>
            <person name="Beckman K.B."/>
            <person name="Gohl D.M."/>
        </authorList>
    </citation>
    <scope>NUCLEOTIDE SEQUENCE</scope>
    <source>
        <strain evidence="16">Duluth1</strain>
        <tissue evidence="16">Whole animal</tissue>
    </source>
</reference>
<dbReference type="InterPro" id="IPR052943">
    <property type="entry name" value="TMTC_O-mannosyl-trnsfr"/>
</dbReference>
<keyword evidence="12 14" id="KW-0472">Membrane</keyword>
<dbReference type="Gene3D" id="1.25.40.10">
    <property type="entry name" value="Tetratricopeptide repeat domain"/>
    <property type="match status" value="3"/>
</dbReference>
<organism evidence="16 17">
    <name type="scientific">Dreissena polymorpha</name>
    <name type="common">Zebra mussel</name>
    <name type="synonym">Mytilus polymorpha</name>
    <dbReference type="NCBI Taxonomy" id="45954"/>
    <lineage>
        <taxon>Eukaryota</taxon>
        <taxon>Metazoa</taxon>
        <taxon>Spiralia</taxon>
        <taxon>Lophotrochozoa</taxon>
        <taxon>Mollusca</taxon>
        <taxon>Bivalvia</taxon>
        <taxon>Autobranchia</taxon>
        <taxon>Heteroconchia</taxon>
        <taxon>Euheterodonta</taxon>
        <taxon>Imparidentia</taxon>
        <taxon>Neoheterodontei</taxon>
        <taxon>Myida</taxon>
        <taxon>Dreissenoidea</taxon>
        <taxon>Dreissenidae</taxon>
        <taxon>Dreissena</taxon>
    </lineage>
</organism>
<keyword evidence="9 13" id="KW-0802">TPR repeat</keyword>
<evidence type="ECO:0000259" key="15">
    <source>
        <dbReference type="Pfam" id="PF08409"/>
    </source>
</evidence>
<dbReference type="GO" id="GO:0016020">
    <property type="term" value="C:membrane"/>
    <property type="evidence" value="ECO:0007669"/>
    <property type="project" value="UniProtKB-SubCell"/>
</dbReference>
<evidence type="ECO:0000256" key="11">
    <source>
        <dbReference type="ARBA" id="ARBA00022989"/>
    </source>
</evidence>
<evidence type="ECO:0000256" key="9">
    <source>
        <dbReference type="ARBA" id="ARBA00022803"/>
    </source>
</evidence>
<evidence type="ECO:0000256" key="1">
    <source>
        <dbReference type="ARBA" id="ARBA00004141"/>
    </source>
</evidence>
<dbReference type="Proteomes" id="UP000828390">
    <property type="component" value="Unassembled WGS sequence"/>
</dbReference>
<keyword evidence="10" id="KW-0256">Endoplasmic reticulum</keyword>
<protein>
    <recommendedName>
        <fullName evidence="5">dolichyl-phosphate-mannose--protein mannosyltransferase</fullName>
        <ecNumber evidence="5">2.4.1.109</ecNumber>
    </recommendedName>
</protein>
<dbReference type="EMBL" id="JAIWYP010000011">
    <property type="protein sequence ID" value="KAH3738543.1"/>
    <property type="molecule type" value="Genomic_DNA"/>
</dbReference>
<feature type="repeat" description="TPR" evidence="13">
    <location>
        <begin position="769"/>
        <end position="802"/>
    </location>
</feature>
<keyword evidence="17" id="KW-1185">Reference proteome</keyword>
<evidence type="ECO:0000256" key="14">
    <source>
        <dbReference type="SAM" id="Phobius"/>
    </source>
</evidence>
<dbReference type="OrthoDB" id="19588at2759"/>
<dbReference type="InterPro" id="IPR013618">
    <property type="entry name" value="TMTC_DUF1736"/>
</dbReference>
<feature type="transmembrane region" description="Helical" evidence="14">
    <location>
        <begin position="333"/>
        <end position="351"/>
    </location>
</feature>
<sequence>MKITENNNNYLKENKNWKKNGYSVLRFANDNRNVDWILLLPGVLALLCFANGLTGEFVHDDVFAIKRNNDVIGNVSLADVFSNDFWGRSVRSNTSHKSYRPLTVLTFRFNIWLTGRNPVYFHVVNVSMHVIVTTLLVRTCLRVIKAGRRCSVLAGCLFAVHPVHTEAVTGLVGRADLLATIFFLASLNLYFRDDGHHDILGFYHAACLLSAVLAMLSKEHGATVLGVLVIMDGRKYIQRLPERSTLLKKIVINLLFSAVLLFVRMHLMGSALPTFTSHDNPAAFSASRLTRMLTYSFIWTYNAWLLLSPTDLCYDWQHGSIPLVETVLDMRNAATLLFFFGAMILILKTVLFVSKRASFQTGVIVWSLVIIMVPFLPASNLLFTVGFVIAERILYMPSMGFCLLVSVGICRLTTRFHHHRRTLNAVVCCILLLHSTKTWRQNAVWQSRESLFRSGLSTMPHNAKVHYNYGNVLKDRGQRDDAVAHYREAIRLDPAYASAHNNIGTLLSDKHEAEIHFREALRLQPNHHGANINFGNMLCKRGEHKAGDQHIDMALRLNDKSPEALTAKAQCLLETGNHTEARLHLDSALEVAPLYHEALTCYGALLTQIGLYKESATYYMRVHELRPDSASLVSAAGAFQRLGDLTGAERTLKMALQLNNDPGILEQLAVVYYSSGRVGESLSVYRDIASRHNNASIDTIIRYAKILAAEGQPKEADDILTDLTYLHPDNVDALTTLAKVKGLQNQHRQAAELLSAAIRLANKTSGALDELYFDRGNHYKDLKLFEEAAMDFESTLQINPSHARAHGNIGAIFHMHGDIDKAERHYKLALTFEPGNLIVKENVEKLARLRRQREDEFG</sequence>
<evidence type="ECO:0000256" key="13">
    <source>
        <dbReference type="PROSITE-ProRule" id="PRU00339"/>
    </source>
</evidence>
<evidence type="ECO:0000256" key="4">
    <source>
        <dbReference type="ARBA" id="ARBA00007882"/>
    </source>
</evidence>
<proteinExistence type="inferred from homology"/>
<comment type="subcellular location">
    <subcellularLocation>
        <location evidence="2">Endoplasmic reticulum</location>
    </subcellularLocation>
    <subcellularLocation>
        <location evidence="1">Membrane</location>
        <topology evidence="1">Multi-pass membrane protein</topology>
    </subcellularLocation>
</comment>
<evidence type="ECO:0000256" key="7">
    <source>
        <dbReference type="ARBA" id="ARBA00022692"/>
    </source>
</evidence>
<dbReference type="GO" id="GO:0005783">
    <property type="term" value="C:endoplasmic reticulum"/>
    <property type="evidence" value="ECO:0007669"/>
    <property type="project" value="UniProtKB-SubCell"/>
</dbReference>
<feature type="transmembrane region" description="Helical" evidence="14">
    <location>
        <begin position="363"/>
        <end position="389"/>
    </location>
</feature>
<dbReference type="PROSITE" id="PS50005">
    <property type="entry name" value="TPR"/>
    <property type="match status" value="3"/>
</dbReference>
<dbReference type="AlphaFoldDB" id="A0A9D4D7A1"/>
<dbReference type="PANTHER" id="PTHR44809">
    <property type="match status" value="1"/>
</dbReference>
<feature type="repeat" description="TPR" evidence="13">
    <location>
        <begin position="463"/>
        <end position="496"/>
    </location>
</feature>
<dbReference type="Pfam" id="PF08409">
    <property type="entry name" value="TMTC_DUF1736"/>
    <property type="match status" value="1"/>
</dbReference>
<dbReference type="GO" id="GO:0004169">
    <property type="term" value="F:dolichyl-phosphate-mannose-protein mannosyltransferase activity"/>
    <property type="evidence" value="ECO:0007669"/>
    <property type="project" value="UniProtKB-EC"/>
</dbReference>
<keyword evidence="7 14" id="KW-0812">Transmembrane</keyword>
<dbReference type="Pfam" id="PF13432">
    <property type="entry name" value="TPR_16"/>
    <property type="match status" value="2"/>
</dbReference>
<feature type="repeat" description="TPR" evidence="13">
    <location>
        <begin position="803"/>
        <end position="836"/>
    </location>
</feature>
<evidence type="ECO:0000256" key="12">
    <source>
        <dbReference type="ARBA" id="ARBA00023136"/>
    </source>
</evidence>
<feature type="transmembrane region" description="Helical" evidence="14">
    <location>
        <begin position="203"/>
        <end position="230"/>
    </location>
</feature>
<evidence type="ECO:0000256" key="2">
    <source>
        <dbReference type="ARBA" id="ARBA00004240"/>
    </source>
</evidence>
<feature type="transmembrane region" description="Helical" evidence="14">
    <location>
        <begin position="250"/>
        <end position="267"/>
    </location>
</feature>
<keyword evidence="8" id="KW-0677">Repeat</keyword>
<evidence type="ECO:0000256" key="3">
    <source>
        <dbReference type="ARBA" id="ARBA00004922"/>
    </source>
</evidence>
<dbReference type="EC" id="2.4.1.109" evidence="5"/>
<gene>
    <name evidence="16" type="ORF">DPMN_045180</name>
</gene>